<dbReference type="AlphaFoldDB" id="A0A6J4LI02"/>
<dbReference type="EMBL" id="CADCTT010000367">
    <property type="protein sequence ID" value="CAA9333188.1"/>
    <property type="molecule type" value="Genomic_DNA"/>
</dbReference>
<dbReference type="InterPro" id="IPR021903">
    <property type="entry name" value="DUF3515"/>
</dbReference>
<proteinExistence type="predicted"/>
<reference evidence="2" key="1">
    <citation type="submission" date="2020-02" db="EMBL/GenBank/DDBJ databases">
        <authorList>
            <person name="Meier V. D."/>
        </authorList>
    </citation>
    <scope>NUCLEOTIDE SEQUENCE</scope>
    <source>
        <strain evidence="2">AVDCRST_MAG61</strain>
    </source>
</reference>
<dbReference type="Pfam" id="PF12028">
    <property type="entry name" value="DUF3515"/>
    <property type="match status" value="1"/>
</dbReference>
<evidence type="ECO:0000313" key="2">
    <source>
        <dbReference type="EMBL" id="CAA9333188.1"/>
    </source>
</evidence>
<dbReference type="PROSITE" id="PS51257">
    <property type="entry name" value="PROKAR_LIPOPROTEIN"/>
    <property type="match status" value="1"/>
</dbReference>
<name>A0A6J4LI02_9ACTN</name>
<sequence length="155" mass="16099">MSRKPGRWRRLAAGLAGGLALVGCVGPVQVAEPDPEPAARAVCDQVLAALPEQVLESTRRPTEPGVLSRAWGDPPITLTCGVPAPPGLTASSECLEVNGVGWFAEPAEGGTLFTTIGRAVFVEVGVPQDYEPQVDVLVDLAAAVGTHNPVEQPCR</sequence>
<organism evidence="2">
    <name type="scientific">uncultured Friedmanniella sp</name>
    <dbReference type="NCBI Taxonomy" id="335381"/>
    <lineage>
        <taxon>Bacteria</taxon>
        <taxon>Bacillati</taxon>
        <taxon>Actinomycetota</taxon>
        <taxon>Actinomycetes</taxon>
        <taxon>Propionibacteriales</taxon>
        <taxon>Nocardioidaceae</taxon>
        <taxon>Friedmanniella</taxon>
        <taxon>environmental samples</taxon>
    </lineage>
</organism>
<accession>A0A6J4LI02</accession>
<keyword evidence="1" id="KW-0732">Signal</keyword>
<feature type="chain" id="PRO_5026647953" description="DUF3515 domain-containing protein" evidence="1">
    <location>
        <begin position="31"/>
        <end position="155"/>
    </location>
</feature>
<feature type="signal peptide" evidence="1">
    <location>
        <begin position="1"/>
        <end position="30"/>
    </location>
</feature>
<protein>
    <recommendedName>
        <fullName evidence="3">DUF3515 domain-containing protein</fullName>
    </recommendedName>
</protein>
<evidence type="ECO:0008006" key="3">
    <source>
        <dbReference type="Google" id="ProtNLM"/>
    </source>
</evidence>
<evidence type="ECO:0000256" key="1">
    <source>
        <dbReference type="SAM" id="SignalP"/>
    </source>
</evidence>
<gene>
    <name evidence="2" type="ORF">AVDCRST_MAG61-3018</name>
</gene>